<dbReference type="PANTHER" id="PTHR34387">
    <property type="entry name" value="SLR1258 PROTEIN"/>
    <property type="match status" value="1"/>
</dbReference>
<feature type="chain" id="PRO_5038928301" evidence="2">
    <location>
        <begin position="29"/>
        <end position="238"/>
    </location>
</feature>
<dbReference type="Pfam" id="PF04402">
    <property type="entry name" value="SIMPL"/>
    <property type="match status" value="1"/>
</dbReference>
<feature type="signal peptide" evidence="2">
    <location>
        <begin position="1"/>
        <end position="28"/>
    </location>
</feature>
<protein>
    <submittedName>
        <fullName evidence="3">SIMPL domain-containing protein</fullName>
    </submittedName>
</protein>
<reference evidence="3 4" key="1">
    <citation type="submission" date="2020-02" db="EMBL/GenBank/DDBJ databases">
        <title>Whole-genome analyses of novel actinobacteria.</title>
        <authorList>
            <person name="Sahin N."/>
        </authorList>
    </citation>
    <scope>NUCLEOTIDE SEQUENCE [LARGE SCALE GENOMIC DNA]</scope>
    <source>
        <strain evidence="3 4">A7024</strain>
    </source>
</reference>
<gene>
    <name evidence="3" type="ORF">G5C51_36895</name>
</gene>
<dbReference type="EMBL" id="JAAKZV010000298">
    <property type="protein sequence ID" value="NGN69454.1"/>
    <property type="molecule type" value="Genomic_DNA"/>
</dbReference>
<comment type="caution">
    <text evidence="3">The sequence shown here is derived from an EMBL/GenBank/DDBJ whole genome shotgun (WGS) entry which is preliminary data.</text>
</comment>
<keyword evidence="2" id="KW-0732">Signal</keyword>
<sequence length="238" mass="24110">MLRVCVLSAASFAAAAALTAAVPAAAVAAAPDPATISVTGNGSASQAPDLAVLSAGVETRGDTAEKAEDAMVKASNKVLDAIRAAGVEKKDVQTQGLSLRAVYEEKDGKSTVVGYEAGQTFTVKVRDIDSAGDVAQAVTDAGGDAARVHGISFDVADRDDLNADARADAYRDARAKARQYAKLSGHKLGRLVSLKEGGGGGTPQPVAMAAPEASDAQLEVPAGELTADVSVNAEYRLD</sequence>
<name>A0A6G4UBA5_9ACTN</name>
<evidence type="ECO:0000313" key="3">
    <source>
        <dbReference type="EMBL" id="NGN69454.1"/>
    </source>
</evidence>
<proteinExistence type="predicted"/>
<dbReference type="Proteomes" id="UP000481583">
    <property type="component" value="Unassembled WGS sequence"/>
</dbReference>
<dbReference type="InterPro" id="IPR052022">
    <property type="entry name" value="26kDa_periplasmic_antigen"/>
</dbReference>
<evidence type="ECO:0000256" key="2">
    <source>
        <dbReference type="SAM" id="SignalP"/>
    </source>
</evidence>
<dbReference type="GO" id="GO:0006974">
    <property type="term" value="P:DNA damage response"/>
    <property type="evidence" value="ECO:0007669"/>
    <property type="project" value="TreeGrafter"/>
</dbReference>
<dbReference type="AlphaFoldDB" id="A0A6G4UBA5"/>
<evidence type="ECO:0000256" key="1">
    <source>
        <dbReference type="SAM" id="MobiDB-lite"/>
    </source>
</evidence>
<dbReference type="Gene3D" id="3.30.70.2970">
    <property type="entry name" value="Protein of unknown function (DUF541), domain 2"/>
    <property type="match status" value="1"/>
</dbReference>
<dbReference type="Gene3D" id="3.30.110.170">
    <property type="entry name" value="Protein of unknown function (DUF541), domain 1"/>
    <property type="match status" value="1"/>
</dbReference>
<feature type="region of interest" description="Disordered" evidence="1">
    <location>
        <begin position="194"/>
        <end position="221"/>
    </location>
</feature>
<organism evidence="3 4">
    <name type="scientific">Streptomyces coryli</name>
    <dbReference type="NCBI Taxonomy" id="1128680"/>
    <lineage>
        <taxon>Bacteria</taxon>
        <taxon>Bacillati</taxon>
        <taxon>Actinomycetota</taxon>
        <taxon>Actinomycetes</taxon>
        <taxon>Kitasatosporales</taxon>
        <taxon>Streptomycetaceae</taxon>
        <taxon>Streptomyces</taxon>
    </lineage>
</organism>
<accession>A0A6G4UBA5</accession>
<evidence type="ECO:0000313" key="4">
    <source>
        <dbReference type="Proteomes" id="UP000481583"/>
    </source>
</evidence>
<dbReference type="PANTHER" id="PTHR34387:SF1">
    <property type="entry name" value="PERIPLASMIC IMMUNOGENIC PROTEIN"/>
    <property type="match status" value="1"/>
</dbReference>
<dbReference type="InterPro" id="IPR007497">
    <property type="entry name" value="SIMPL/DUF541"/>
</dbReference>
<keyword evidence="4" id="KW-1185">Reference proteome</keyword>